<evidence type="ECO:0000313" key="4">
    <source>
        <dbReference type="EMBL" id="RDJ29063.1"/>
    </source>
</evidence>
<dbReference type="OrthoDB" id="7941698at2"/>
<dbReference type="EMBL" id="QQTP01000001">
    <property type="protein sequence ID" value="RDJ29063.1"/>
    <property type="molecule type" value="Genomic_DNA"/>
</dbReference>
<evidence type="ECO:0000313" key="5">
    <source>
        <dbReference type="Proteomes" id="UP000255207"/>
    </source>
</evidence>
<sequence>MASCPIVAMATVLMNLAALIQSQTFATLLSALSSESGLAVGKTVEARLLTLDSDGTATALVNGVKIALVLSGPEAKQAPLQPGATLMLRIDAPDEAGGSLRATLLETHPPAAGAPQASPPDAPRGTAPAPIPAPVGGSPPTPGGLPAAQPVSGQAPGQVAPPVLVIAGQPAPAAPSPQVASIGPALIIAPQRPAEGAQPNAPAANPVPHIDPAASPRALAGPLLGQALGRQDSLAPLFANLRQLASGSVALVLPKPLLQMAEQILAQAVPAERRPITAPMLQTAIARSGLFLEAREASAASTRPAEGAPSPVANMPPQPDLKAGLRALKAMLQPLVAPEAARAAPAETARPLPGRTAAAEAYGGNQEQQGPRPAAPQRDGTLAPQPIAAPSLAAAEKPAVIAQTLLEQTEAALDRVSLSQFASLPPEGQRTDAQQNPRWLTEIPLAFQAGTAIMPLQIERDPPQRGGANPEAPIWRMRFALDVEPMGPLQGVVTLQGRAVGVSLWAEREATSEALRGAVPDLQAALANARFEDGVVDVHTGQPHARRAAAGQFLDRLS</sequence>
<feature type="region of interest" description="Disordered" evidence="1">
    <location>
        <begin position="297"/>
        <end position="320"/>
    </location>
</feature>
<keyword evidence="4" id="KW-0969">Cilium</keyword>
<protein>
    <submittedName>
        <fullName evidence="4">Flagellar hook-length control protein FliK</fullName>
    </submittedName>
</protein>
<evidence type="ECO:0000256" key="1">
    <source>
        <dbReference type="SAM" id="MobiDB-lite"/>
    </source>
</evidence>
<dbReference type="RefSeq" id="WP_114827180.1">
    <property type="nucleotide sequence ID" value="NZ_QQTO01000019.1"/>
</dbReference>
<keyword evidence="2" id="KW-0732">Signal</keyword>
<feature type="domain" description="Flagellar hook-length control protein-like C-terminal" evidence="3">
    <location>
        <begin position="465"/>
        <end position="544"/>
    </location>
</feature>
<dbReference type="Gene3D" id="3.30.750.140">
    <property type="match status" value="1"/>
</dbReference>
<keyword evidence="4" id="KW-0282">Flagellum</keyword>
<reference evidence="5" key="1">
    <citation type="submission" date="2018-07" db="EMBL/GenBank/DDBJ databases">
        <authorList>
            <person name="Safronova V.I."/>
            <person name="Chirak E.R."/>
            <person name="Sazanova A.L."/>
        </authorList>
    </citation>
    <scope>NUCLEOTIDE SEQUENCE [LARGE SCALE GENOMIC DNA]</scope>
    <source>
        <strain evidence="5">RCAM04685</strain>
    </source>
</reference>
<name>A0A370LAQ6_9HYPH</name>
<keyword evidence="5" id="KW-1185">Reference proteome</keyword>
<gene>
    <name evidence="4" type="ORF">DWE98_00325</name>
</gene>
<feature type="region of interest" description="Disordered" evidence="1">
    <location>
        <begin position="361"/>
        <end position="384"/>
    </location>
</feature>
<dbReference type="InterPro" id="IPR038610">
    <property type="entry name" value="FliK-like_C_sf"/>
</dbReference>
<dbReference type="Proteomes" id="UP000255207">
    <property type="component" value="Unassembled WGS sequence"/>
</dbReference>
<feature type="signal peptide" evidence="2">
    <location>
        <begin position="1"/>
        <end position="17"/>
    </location>
</feature>
<evidence type="ECO:0000259" key="3">
    <source>
        <dbReference type="Pfam" id="PF02120"/>
    </source>
</evidence>
<keyword evidence="4" id="KW-0966">Cell projection</keyword>
<feature type="compositionally biased region" description="Pro residues" evidence="1">
    <location>
        <begin position="129"/>
        <end position="143"/>
    </location>
</feature>
<dbReference type="AlphaFoldDB" id="A0A370LAQ6"/>
<feature type="region of interest" description="Disordered" evidence="1">
    <location>
        <begin position="109"/>
        <end position="154"/>
    </location>
</feature>
<organism evidence="4 5">
    <name type="scientific">Bosea caraganae</name>
    <dbReference type="NCBI Taxonomy" id="2763117"/>
    <lineage>
        <taxon>Bacteria</taxon>
        <taxon>Pseudomonadati</taxon>
        <taxon>Pseudomonadota</taxon>
        <taxon>Alphaproteobacteria</taxon>
        <taxon>Hyphomicrobiales</taxon>
        <taxon>Boseaceae</taxon>
        <taxon>Bosea</taxon>
    </lineage>
</organism>
<dbReference type="InterPro" id="IPR021136">
    <property type="entry name" value="Flagellar_hook_control-like_C"/>
</dbReference>
<dbReference type="Pfam" id="PF02120">
    <property type="entry name" value="Flg_hook"/>
    <property type="match status" value="1"/>
</dbReference>
<feature type="chain" id="PRO_5030068552" evidence="2">
    <location>
        <begin position="18"/>
        <end position="558"/>
    </location>
</feature>
<proteinExistence type="predicted"/>
<evidence type="ECO:0000256" key="2">
    <source>
        <dbReference type="SAM" id="SignalP"/>
    </source>
</evidence>
<comment type="caution">
    <text evidence="4">The sequence shown here is derived from an EMBL/GenBank/DDBJ whole genome shotgun (WGS) entry which is preliminary data.</text>
</comment>
<accession>A0A370LAQ6</accession>